<dbReference type="PANTHER" id="PTHR30629">
    <property type="entry name" value="PROPHAGE INTEGRASE"/>
    <property type="match status" value="1"/>
</dbReference>
<evidence type="ECO:0000259" key="4">
    <source>
        <dbReference type="Pfam" id="PF13356"/>
    </source>
</evidence>
<dbReference type="RefSeq" id="WP_121047828.1">
    <property type="nucleotide sequence ID" value="NZ_AP018711.1"/>
</dbReference>
<keyword evidence="7" id="KW-1185">Reference proteome</keyword>
<dbReference type="Pfam" id="PF22022">
    <property type="entry name" value="Phage_int_M"/>
    <property type="match status" value="1"/>
</dbReference>
<dbReference type="InterPro" id="IPR038488">
    <property type="entry name" value="Integrase_DNA-bd_sf"/>
</dbReference>
<evidence type="ECO:0000256" key="3">
    <source>
        <dbReference type="ARBA" id="ARBA00023125"/>
    </source>
</evidence>
<proteinExistence type="inferred from homology"/>
<dbReference type="InterPro" id="IPR011010">
    <property type="entry name" value="DNA_brk_join_enz"/>
</dbReference>
<dbReference type="InterPro" id="IPR010998">
    <property type="entry name" value="Integrase_recombinase_N"/>
</dbReference>
<name>A0ABX9T2D1_SPHMI</name>
<evidence type="ECO:0000259" key="5">
    <source>
        <dbReference type="Pfam" id="PF22022"/>
    </source>
</evidence>
<keyword evidence="2" id="KW-0229">DNA integration</keyword>
<dbReference type="Gene3D" id="3.30.160.390">
    <property type="entry name" value="Integrase, DNA-binding domain"/>
    <property type="match status" value="1"/>
</dbReference>
<organism evidence="6 7">
    <name type="scientific">Sphingosinicella microcystinivorans</name>
    <dbReference type="NCBI Taxonomy" id="335406"/>
    <lineage>
        <taxon>Bacteria</taxon>
        <taxon>Pseudomonadati</taxon>
        <taxon>Pseudomonadota</taxon>
        <taxon>Alphaproteobacteria</taxon>
        <taxon>Sphingomonadales</taxon>
        <taxon>Sphingosinicellaceae</taxon>
        <taxon>Sphingosinicella</taxon>
    </lineage>
</organism>
<dbReference type="EMBL" id="RBWX01000007">
    <property type="protein sequence ID" value="RKS91369.1"/>
    <property type="molecule type" value="Genomic_DNA"/>
</dbReference>
<dbReference type="SUPFAM" id="SSF56349">
    <property type="entry name" value="DNA breaking-rejoining enzymes"/>
    <property type="match status" value="1"/>
</dbReference>
<evidence type="ECO:0000313" key="7">
    <source>
        <dbReference type="Proteomes" id="UP000276029"/>
    </source>
</evidence>
<keyword evidence="3" id="KW-0238">DNA-binding</keyword>
<dbReference type="InterPro" id="IPR053876">
    <property type="entry name" value="Phage_int_M"/>
</dbReference>
<dbReference type="Proteomes" id="UP000276029">
    <property type="component" value="Unassembled WGS sequence"/>
</dbReference>
<dbReference type="Pfam" id="PF13356">
    <property type="entry name" value="Arm-DNA-bind_3"/>
    <property type="match status" value="1"/>
</dbReference>
<feature type="domain" description="Integrase DNA-binding" evidence="4">
    <location>
        <begin position="49"/>
        <end position="102"/>
    </location>
</feature>
<dbReference type="InterPro" id="IPR050808">
    <property type="entry name" value="Phage_Integrase"/>
</dbReference>
<dbReference type="PANTHER" id="PTHR30629:SF2">
    <property type="entry name" value="PROPHAGE INTEGRASE INTS-RELATED"/>
    <property type="match status" value="1"/>
</dbReference>
<sequence>MSAHIRQYLLAVTLKRFFLMVHVMVQDFFEMPMDHIIQCDKVSPWLPLGARYWRMNYRYLGKQKTLSSGVWPLIGLAEAREKREETKRYLAAGLDPSEERKLEQMRSEFAASYTFRAIAEEWFLKNAREGLSPVTLSKNRWLLDKARMMLTNRPLCQIGVQEVLLVVCRIEAARHYESAKRMRSIIGRVFRYAIATARADRDVAVDVRGALVAPKVKHLAAITDPAEAWGTDAGHCRI</sequence>
<protein>
    <submittedName>
        <fullName evidence="6">Uncharacterized protein DUF4102</fullName>
    </submittedName>
</protein>
<evidence type="ECO:0000313" key="6">
    <source>
        <dbReference type="EMBL" id="RKS91369.1"/>
    </source>
</evidence>
<gene>
    <name evidence="6" type="ORF">DFR51_0932</name>
</gene>
<comment type="similarity">
    <text evidence="1">Belongs to the 'phage' integrase family.</text>
</comment>
<evidence type="ECO:0000256" key="1">
    <source>
        <dbReference type="ARBA" id="ARBA00008857"/>
    </source>
</evidence>
<feature type="domain" description="Phage integrase central" evidence="5">
    <location>
        <begin position="115"/>
        <end position="210"/>
    </location>
</feature>
<dbReference type="Gene3D" id="1.10.150.130">
    <property type="match status" value="1"/>
</dbReference>
<accession>A0ABX9T2D1</accession>
<reference evidence="6 7" key="1">
    <citation type="submission" date="2018-10" db="EMBL/GenBank/DDBJ databases">
        <title>Genomic Encyclopedia of Type Strains, Phase IV (KMG-IV): sequencing the most valuable type-strain genomes for metagenomic binning, comparative biology and taxonomic classification.</title>
        <authorList>
            <person name="Goeker M."/>
        </authorList>
    </citation>
    <scope>NUCLEOTIDE SEQUENCE [LARGE SCALE GENOMIC DNA]</scope>
    <source>
        <strain evidence="6 7">DSM 19791</strain>
    </source>
</reference>
<dbReference type="InterPro" id="IPR025166">
    <property type="entry name" value="Integrase_DNA_bind_dom"/>
</dbReference>
<comment type="caution">
    <text evidence="6">The sequence shown here is derived from an EMBL/GenBank/DDBJ whole genome shotgun (WGS) entry which is preliminary data.</text>
</comment>
<evidence type="ECO:0000256" key="2">
    <source>
        <dbReference type="ARBA" id="ARBA00022908"/>
    </source>
</evidence>